<keyword evidence="2" id="KW-0808">Transferase</keyword>
<dbReference type="EMBL" id="JAWNGC010000002">
    <property type="protein sequence ID" value="MDY5154546.1"/>
    <property type="molecule type" value="Genomic_DNA"/>
</dbReference>
<evidence type="ECO:0000256" key="2">
    <source>
        <dbReference type="ARBA" id="ARBA00022679"/>
    </source>
</evidence>
<evidence type="ECO:0000313" key="5">
    <source>
        <dbReference type="EMBL" id="MDY5154546.1"/>
    </source>
</evidence>
<dbReference type="InterPro" id="IPR011611">
    <property type="entry name" value="PfkB_dom"/>
</dbReference>
<evidence type="ECO:0000259" key="4">
    <source>
        <dbReference type="Pfam" id="PF00294"/>
    </source>
</evidence>
<evidence type="ECO:0000256" key="3">
    <source>
        <dbReference type="ARBA" id="ARBA00022777"/>
    </source>
</evidence>
<dbReference type="InterPro" id="IPR052700">
    <property type="entry name" value="Carb_kinase_PfkB-like"/>
</dbReference>
<comment type="similarity">
    <text evidence="1">Belongs to the carbohydrate kinase PfkB family.</text>
</comment>
<accession>A0AAW9HLL7</accession>
<reference evidence="5" key="1">
    <citation type="submission" date="2023-10" db="EMBL/GenBank/DDBJ databases">
        <title>Whole Genome based description of the genera Actinobaculum and Actinotignum reveals a complex phylogenetic relationship within the species included in the genus Actinotignum.</title>
        <authorList>
            <person name="Jensen C.S."/>
            <person name="Dargis R."/>
            <person name="Kemp M."/>
            <person name="Christensen J.J."/>
        </authorList>
    </citation>
    <scope>NUCLEOTIDE SEQUENCE</scope>
    <source>
        <strain evidence="5">SLA_B511</strain>
    </source>
</reference>
<dbReference type="GO" id="GO:0016301">
    <property type="term" value="F:kinase activity"/>
    <property type="evidence" value="ECO:0007669"/>
    <property type="project" value="UniProtKB-KW"/>
</dbReference>
<dbReference type="SUPFAM" id="SSF53613">
    <property type="entry name" value="Ribokinase-like"/>
    <property type="match status" value="1"/>
</dbReference>
<dbReference type="CDD" id="cd01166">
    <property type="entry name" value="KdgK"/>
    <property type="match status" value="1"/>
</dbReference>
<proteinExistence type="inferred from homology"/>
<gene>
    <name evidence="5" type="ORF">R6G80_02250</name>
</gene>
<feature type="domain" description="Carbohydrate kinase PfkB" evidence="4">
    <location>
        <begin position="16"/>
        <end position="349"/>
    </location>
</feature>
<protein>
    <submittedName>
        <fullName evidence="5">Sugar kinase</fullName>
    </submittedName>
</protein>
<dbReference type="AlphaFoldDB" id="A0AAW9HLL7"/>
<dbReference type="PANTHER" id="PTHR43320">
    <property type="entry name" value="SUGAR KINASE"/>
    <property type="match status" value="1"/>
</dbReference>
<evidence type="ECO:0000256" key="1">
    <source>
        <dbReference type="ARBA" id="ARBA00010688"/>
    </source>
</evidence>
<keyword evidence="3 5" id="KW-0418">Kinase</keyword>
<dbReference type="Proteomes" id="UP001281731">
    <property type="component" value="Unassembled WGS sequence"/>
</dbReference>
<comment type="caution">
    <text evidence="5">The sequence shown here is derived from an EMBL/GenBank/DDBJ whole genome shotgun (WGS) entry which is preliminary data.</text>
</comment>
<name>A0AAW9HLL7_9ACTO</name>
<evidence type="ECO:0000313" key="6">
    <source>
        <dbReference type="Proteomes" id="UP001281731"/>
    </source>
</evidence>
<dbReference type="Pfam" id="PF00294">
    <property type="entry name" value="PfkB"/>
    <property type="match status" value="1"/>
</dbReference>
<dbReference type="InterPro" id="IPR029056">
    <property type="entry name" value="Ribokinase-like"/>
</dbReference>
<organism evidence="5 6">
    <name type="scientific">Actinotignum urinale</name>
    <dbReference type="NCBI Taxonomy" id="190146"/>
    <lineage>
        <taxon>Bacteria</taxon>
        <taxon>Bacillati</taxon>
        <taxon>Actinomycetota</taxon>
        <taxon>Actinomycetes</taxon>
        <taxon>Actinomycetales</taxon>
        <taxon>Actinomycetaceae</taxon>
        <taxon>Actinotignum</taxon>
    </lineage>
</organism>
<dbReference type="PANTHER" id="PTHR43320:SF2">
    <property type="entry name" value="2-DEHYDRO-3-DEOXYGLUCONOKINASE_2-DEHYDRO-3-DEOXYGALACTONOKINASE"/>
    <property type="match status" value="1"/>
</dbReference>
<dbReference type="RefSeq" id="WP_022867085.1">
    <property type="nucleotide sequence ID" value="NZ_JAWNFT010000001.1"/>
</dbReference>
<sequence>MTAQIKVKSAEETTYDVVSLGEVMLRLDPGDRRIHTTRNFAASEGGGEYNVARGFRRAFGMRSAILTSLVKNEVGMLVEDLILNGGVDTKFIHWVESDGIGHAARNGINFTERGFGVRGAVGCSDRAHTAISQMKAEDIDLDYLFGELGVRWLHTGGVYAALSEQSSQTCIDIVKKAKEHGTMVSYDLNWRPSLWNLHGGKERAQEVNREIARYVDVMIGNEEDFTACLGLEIEGANEHLDNLEVDAFRRMIESATKEFPNFKAIGTTMRQVRTASINDWGAVGWAAGQGFVQARQRDDLEIYDRVGGGDSFASGVIYGLMEYGDIQKGVELGAANGALAMTTPGDTTMATLKEIEALAAGGSARVRR</sequence>
<dbReference type="Gene3D" id="3.40.1190.20">
    <property type="match status" value="1"/>
</dbReference>